<feature type="transmembrane region" description="Helical" evidence="7">
    <location>
        <begin position="109"/>
        <end position="133"/>
    </location>
</feature>
<dbReference type="OrthoDB" id="226701at2"/>
<comment type="subcellular location">
    <subcellularLocation>
        <location evidence="1">Cell membrane</location>
        <topology evidence="1">Multi-pass membrane protein</topology>
    </subcellularLocation>
</comment>
<evidence type="ECO:0000256" key="5">
    <source>
        <dbReference type="ARBA" id="ARBA00023136"/>
    </source>
</evidence>
<keyword evidence="2" id="KW-1003">Cell membrane</keyword>
<evidence type="ECO:0000313" key="9">
    <source>
        <dbReference type="EMBL" id="OSY35990.1"/>
    </source>
</evidence>
<feature type="transmembrane region" description="Helical" evidence="7">
    <location>
        <begin position="77"/>
        <end position="97"/>
    </location>
</feature>
<dbReference type="CDD" id="cd01127">
    <property type="entry name" value="TrwB_TraG_TraD_VirD4"/>
    <property type="match status" value="1"/>
</dbReference>
<dbReference type="Pfam" id="PF12696">
    <property type="entry name" value="TraG-D_C"/>
    <property type="match status" value="1"/>
</dbReference>
<feature type="region of interest" description="Disordered" evidence="6">
    <location>
        <begin position="1"/>
        <end position="30"/>
    </location>
</feature>
<evidence type="ECO:0000256" key="1">
    <source>
        <dbReference type="ARBA" id="ARBA00004651"/>
    </source>
</evidence>
<dbReference type="Proteomes" id="UP000194360">
    <property type="component" value="Unassembled WGS sequence"/>
</dbReference>
<dbReference type="EMBL" id="MIGB01000044">
    <property type="protein sequence ID" value="OSY35990.1"/>
    <property type="molecule type" value="Genomic_DNA"/>
</dbReference>
<keyword evidence="3 7" id="KW-0812">Transmembrane</keyword>
<comment type="caution">
    <text evidence="9">The sequence shown here is derived from an EMBL/GenBank/DDBJ whole genome shotgun (WGS) entry which is preliminary data.</text>
</comment>
<evidence type="ECO:0000256" key="6">
    <source>
        <dbReference type="SAM" id="MobiDB-lite"/>
    </source>
</evidence>
<dbReference type="PANTHER" id="PTHR37937">
    <property type="entry name" value="CONJUGATIVE TRANSFER: DNA TRANSPORT"/>
    <property type="match status" value="1"/>
</dbReference>
<dbReference type="InterPro" id="IPR051539">
    <property type="entry name" value="T4SS-coupling_protein"/>
</dbReference>
<evidence type="ECO:0000256" key="2">
    <source>
        <dbReference type="ARBA" id="ARBA00022475"/>
    </source>
</evidence>
<dbReference type="AlphaFoldDB" id="A0A1Y2ML63"/>
<keyword evidence="5 7" id="KW-0472">Membrane</keyword>
<accession>A0A1Y2ML63</accession>
<evidence type="ECO:0000256" key="7">
    <source>
        <dbReference type="SAM" id="Phobius"/>
    </source>
</evidence>
<evidence type="ECO:0000256" key="3">
    <source>
        <dbReference type="ARBA" id="ARBA00022692"/>
    </source>
</evidence>
<protein>
    <submittedName>
        <fullName evidence="9">TraM recognition site of TraD and TraG</fullName>
    </submittedName>
</protein>
<feature type="domain" description="TraD/TraG TraM recognition site" evidence="8">
    <location>
        <begin position="489"/>
        <end position="574"/>
    </location>
</feature>
<reference evidence="9 10" key="1">
    <citation type="submission" date="2016-09" db="EMBL/GenBank/DDBJ databases">
        <title>Pseudonocardia autotrophica DSM535, a candidate organism with high potential of specific P450 cytochromes.</title>
        <authorList>
            <person name="Grumaz C."/>
            <person name="Vainshtein Y."/>
            <person name="Kirstahler P."/>
            <person name="Sohn K."/>
        </authorList>
    </citation>
    <scope>NUCLEOTIDE SEQUENCE [LARGE SCALE GENOMIC DNA]</scope>
    <source>
        <strain evidence="9 10">DSM 535</strain>
    </source>
</reference>
<evidence type="ECO:0000256" key="4">
    <source>
        <dbReference type="ARBA" id="ARBA00022989"/>
    </source>
</evidence>
<dbReference type="PANTHER" id="PTHR37937:SF1">
    <property type="entry name" value="CONJUGATIVE TRANSFER: DNA TRANSPORT"/>
    <property type="match status" value="1"/>
</dbReference>
<keyword evidence="10" id="KW-1185">Reference proteome</keyword>
<sequence>MSTPTLHPVAEPDPEPSSPPEGRDGRARRARAGVERGLSAVWWRAVWPVATSVAASPGWARAAALAAGLVCRWQVQLAAAAAMVLGMAMCWAAPSAADAGTTALLLAAVWWLGALLVTAGVAMMSVPVARAAYAHTIRGRVRSRYGLDGWASWWDLHRYVSAAAVRQIAVGTRPSLADQVRDGDGSDGRVHPGRVARLPVGECGTWLGRSVVGPVLGTECYAAKRDVVGLLAPPQTGKTATLGHHVLDHRGPALVTSTKTDLFELCAGTRAEQGPVWLFNPENLGEWGSTMSWSPVTGCTDAQIAQQRAGYLVGATAGDPDKGEDQWDEWATAVLRALLLAAAISGREMDTVARWVLRPSRDPAEGGAGEALEILRNAPPGLVPPRAVDSLWQVLASRAHKTTESIFLTLSRSVQFMTDPTVAALALPRPGLPEFDIDAFLTSNATVFLVGSDRAHGSVAPLVAAFTGYVFESAKTAAARREKGRLDPPLGLFLDEVALISPVALDRWIPDSGGRGIHLVWAVQSPSQLVARWGQAGSATIWNSTNAKLVFGGFTLDEDLDPISTLCGFRHETVRDPDGRERYERVRTCPADRLRVLPEWHAVLIHRATPATIVRTTPVWTRKDLRPPPPVAAAAVAPPTEQPRAPLPDDEATAA</sequence>
<dbReference type="STRING" id="2074.BG845_05671"/>
<dbReference type="SUPFAM" id="SSF52540">
    <property type="entry name" value="P-loop containing nucleoside triphosphate hydrolases"/>
    <property type="match status" value="1"/>
</dbReference>
<dbReference type="InterPro" id="IPR027417">
    <property type="entry name" value="P-loop_NTPase"/>
</dbReference>
<gene>
    <name evidence="9" type="ORF">BG845_05671</name>
</gene>
<feature type="region of interest" description="Disordered" evidence="6">
    <location>
        <begin position="621"/>
        <end position="655"/>
    </location>
</feature>
<dbReference type="Gene3D" id="3.40.50.300">
    <property type="entry name" value="P-loop containing nucleotide triphosphate hydrolases"/>
    <property type="match status" value="1"/>
</dbReference>
<dbReference type="RefSeq" id="WP_085915781.1">
    <property type="nucleotide sequence ID" value="NZ_AP018921.1"/>
</dbReference>
<keyword evidence="4 7" id="KW-1133">Transmembrane helix</keyword>
<name>A0A1Y2ML63_PSEAH</name>
<dbReference type="InterPro" id="IPR032689">
    <property type="entry name" value="TraG-D_C"/>
</dbReference>
<dbReference type="GO" id="GO:0005886">
    <property type="term" value="C:plasma membrane"/>
    <property type="evidence" value="ECO:0007669"/>
    <property type="project" value="UniProtKB-SubCell"/>
</dbReference>
<evidence type="ECO:0000313" key="10">
    <source>
        <dbReference type="Proteomes" id="UP000194360"/>
    </source>
</evidence>
<organism evidence="9 10">
    <name type="scientific">Pseudonocardia autotrophica</name>
    <name type="common">Amycolata autotrophica</name>
    <name type="synonym">Nocardia autotrophica</name>
    <dbReference type="NCBI Taxonomy" id="2074"/>
    <lineage>
        <taxon>Bacteria</taxon>
        <taxon>Bacillati</taxon>
        <taxon>Actinomycetota</taxon>
        <taxon>Actinomycetes</taxon>
        <taxon>Pseudonocardiales</taxon>
        <taxon>Pseudonocardiaceae</taxon>
        <taxon>Pseudonocardia</taxon>
    </lineage>
</organism>
<evidence type="ECO:0000259" key="8">
    <source>
        <dbReference type="Pfam" id="PF12696"/>
    </source>
</evidence>
<proteinExistence type="predicted"/>